<gene>
    <name evidence="4" type="ORF">FSP39_012129</name>
</gene>
<accession>A0AA88Y3H9</accession>
<evidence type="ECO:0000256" key="3">
    <source>
        <dbReference type="RuleBase" id="RU363129"/>
    </source>
</evidence>
<comment type="similarity">
    <text evidence="3">Belongs to the glycosyltransferase 11 family.</text>
</comment>
<dbReference type="GO" id="GO:0005975">
    <property type="term" value="P:carbohydrate metabolic process"/>
    <property type="evidence" value="ECO:0007669"/>
    <property type="project" value="InterPro"/>
</dbReference>
<evidence type="ECO:0000313" key="4">
    <source>
        <dbReference type="EMBL" id="KAK3095247.1"/>
    </source>
</evidence>
<name>A0AA88Y3H9_PINIB</name>
<dbReference type="EC" id="2.4.1.-" evidence="3"/>
<protein>
    <recommendedName>
        <fullName evidence="3">L-Fucosyltransferase</fullName>
        <ecNumber evidence="3">2.4.1.-</ecNumber>
    </recommendedName>
</protein>
<proteinExistence type="inferred from homology"/>
<keyword evidence="3" id="KW-0812">Transmembrane</keyword>
<comment type="pathway">
    <text evidence="3">Protein modification; protein glycosylation.</text>
</comment>
<dbReference type="Proteomes" id="UP001186944">
    <property type="component" value="Unassembled WGS sequence"/>
</dbReference>
<keyword evidence="1 3" id="KW-0328">Glycosyltransferase</keyword>
<sequence length="337" mass="38404">MSIPKEILTAHTATTRGREESDYYSIKVDDEGKVATKTTGLVAQNATVHKDAKDMSMHSKFENQSPLEFRNSHFMTISGQGRLGNKMFEFASLLGIAYRHNYTPYILQRHPLHNTFEIPKENIRSLPKLDNVISIGEGAAGKYFVKTENLTHDKNYTLGGYYQSWKYFDFVSDLVRKSFKFKSQHERKAKIAIETYARGNRPSVGVHVRRSDMASTRELRRGYNVAPKSYFQKAFEFFRKNLTDPVFLIISDDLRWSKANLQAEDVSFVSTGDPGADLAILASCNHSIVSTGSFGWWGGYLSGGTVVYFSNFPARDSWLAGQYDKKDYYPPRWIAME</sequence>
<keyword evidence="5" id="KW-1185">Reference proteome</keyword>
<dbReference type="InterPro" id="IPR002516">
    <property type="entry name" value="Glyco_trans_11"/>
</dbReference>
<comment type="subcellular location">
    <subcellularLocation>
        <location evidence="3">Golgi apparatus</location>
        <location evidence="3">Golgi stack membrane</location>
        <topology evidence="3">Single-pass type II membrane protein</topology>
    </subcellularLocation>
</comment>
<keyword evidence="2 3" id="KW-0808">Transferase</keyword>
<keyword evidence="3" id="KW-0333">Golgi apparatus</keyword>
<keyword evidence="3" id="KW-0735">Signal-anchor</keyword>
<organism evidence="4 5">
    <name type="scientific">Pinctada imbricata</name>
    <name type="common">Atlantic pearl-oyster</name>
    <name type="synonym">Pinctada martensii</name>
    <dbReference type="NCBI Taxonomy" id="66713"/>
    <lineage>
        <taxon>Eukaryota</taxon>
        <taxon>Metazoa</taxon>
        <taxon>Spiralia</taxon>
        <taxon>Lophotrochozoa</taxon>
        <taxon>Mollusca</taxon>
        <taxon>Bivalvia</taxon>
        <taxon>Autobranchia</taxon>
        <taxon>Pteriomorphia</taxon>
        <taxon>Pterioida</taxon>
        <taxon>Pterioidea</taxon>
        <taxon>Pteriidae</taxon>
        <taxon>Pinctada</taxon>
    </lineage>
</organism>
<evidence type="ECO:0000313" key="5">
    <source>
        <dbReference type="Proteomes" id="UP001186944"/>
    </source>
</evidence>
<dbReference type="GO" id="GO:0008107">
    <property type="term" value="F:galactoside 2-alpha-L-fucosyltransferase activity"/>
    <property type="evidence" value="ECO:0007669"/>
    <property type="project" value="InterPro"/>
</dbReference>
<dbReference type="GO" id="GO:0032580">
    <property type="term" value="C:Golgi cisterna membrane"/>
    <property type="evidence" value="ECO:0007669"/>
    <property type="project" value="UniProtKB-SubCell"/>
</dbReference>
<dbReference type="EMBL" id="VSWD01000008">
    <property type="protein sequence ID" value="KAK3095247.1"/>
    <property type="molecule type" value="Genomic_DNA"/>
</dbReference>
<evidence type="ECO:0000256" key="1">
    <source>
        <dbReference type="ARBA" id="ARBA00022676"/>
    </source>
</evidence>
<dbReference type="PANTHER" id="PTHR11927">
    <property type="entry name" value="GALACTOSIDE 2-L-FUCOSYLTRANSFERASE"/>
    <property type="match status" value="1"/>
</dbReference>
<dbReference type="CDD" id="cd11301">
    <property type="entry name" value="Fut1_Fut2_like"/>
    <property type="match status" value="1"/>
</dbReference>
<dbReference type="Pfam" id="PF01531">
    <property type="entry name" value="Glyco_transf_11"/>
    <property type="match status" value="1"/>
</dbReference>
<comment type="caution">
    <text evidence="4">The sequence shown here is derived from an EMBL/GenBank/DDBJ whole genome shotgun (WGS) entry which is preliminary data.</text>
</comment>
<dbReference type="PANTHER" id="PTHR11927:SF9">
    <property type="entry name" value="L-FUCOSYLTRANSFERASE"/>
    <property type="match status" value="1"/>
</dbReference>
<keyword evidence="3" id="KW-0325">Glycoprotein</keyword>
<evidence type="ECO:0000256" key="2">
    <source>
        <dbReference type="ARBA" id="ARBA00022679"/>
    </source>
</evidence>
<dbReference type="AlphaFoldDB" id="A0AA88Y3H9"/>
<reference evidence="4" key="1">
    <citation type="submission" date="2019-08" db="EMBL/GenBank/DDBJ databases">
        <title>The improved chromosome-level genome for the pearl oyster Pinctada fucata martensii using PacBio sequencing and Hi-C.</title>
        <authorList>
            <person name="Zheng Z."/>
        </authorList>
    </citation>
    <scope>NUCLEOTIDE SEQUENCE</scope>
    <source>
        <strain evidence="4">ZZ-2019</strain>
        <tissue evidence="4">Adductor muscle</tissue>
    </source>
</reference>